<keyword evidence="1" id="KW-0328">Glycosyltransferase</keyword>
<dbReference type="GO" id="GO:0000136">
    <property type="term" value="C:mannan polymerase complex"/>
    <property type="evidence" value="ECO:0007669"/>
    <property type="project" value="TreeGrafter"/>
</dbReference>
<dbReference type="InterPro" id="IPR039367">
    <property type="entry name" value="Och1-like"/>
</dbReference>
<dbReference type="Proteomes" id="UP000241890">
    <property type="component" value="Unassembled WGS sequence"/>
</dbReference>
<comment type="caution">
    <text evidence="1">The sequence shown here is derived from an EMBL/GenBank/DDBJ whole genome shotgun (WGS) entry which is preliminary data.</text>
</comment>
<evidence type="ECO:0000313" key="1">
    <source>
        <dbReference type="EMBL" id="GBG29935.1"/>
    </source>
</evidence>
<dbReference type="PANTHER" id="PTHR31834">
    <property type="entry name" value="INITIATION-SPECIFIC ALPHA-1,6-MANNOSYLTRANSFERASE"/>
    <property type="match status" value="1"/>
</dbReference>
<gene>
    <name evidence="1" type="ORF">FCC1311_061552</name>
</gene>
<keyword evidence="2" id="KW-1185">Reference proteome</keyword>
<dbReference type="OrthoDB" id="45532at2759"/>
<dbReference type="InterPro" id="IPR007577">
    <property type="entry name" value="GlycoTrfase_DXD_sugar-bd_CS"/>
</dbReference>
<dbReference type="InParanoid" id="A0A2R5GH66"/>
<dbReference type="SUPFAM" id="SSF53448">
    <property type="entry name" value="Nucleotide-diphospho-sugar transferases"/>
    <property type="match status" value="1"/>
</dbReference>
<dbReference type="GO" id="GO:0006487">
    <property type="term" value="P:protein N-linked glycosylation"/>
    <property type="evidence" value="ECO:0007669"/>
    <property type="project" value="TreeGrafter"/>
</dbReference>
<keyword evidence="1" id="KW-0808">Transferase</keyword>
<dbReference type="AlphaFoldDB" id="A0A2R5GH66"/>
<dbReference type="Gene3D" id="3.90.550.20">
    <property type="match status" value="1"/>
</dbReference>
<name>A0A2R5GH66_9STRA</name>
<sequence length="256" mass="29687">MCKSIRRLLNMNPEWDFYMFGDDDIVAYLQHSRYKSLQPLFDIVATGAIRADLWRYLVMFDYGGVYFDIDAWAWAPLRDFIPNDAAVVTTSMTAGLLCQWALMYRPGHFIMSAAAKEAFQSVLRVVTGEEDWKRHEFEWKETVTGPPALSRAFERTSKLIRGRPEDRVIMYLTNNFGGKMQNRFDEIKKEQQAKQDGTAGNALWTDSSVSLFHVNANRERFIAEKNMWMERINRLLPDVESGPVVYRKGPESFITN</sequence>
<proteinExistence type="predicted"/>
<dbReference type="Pfam" id="PF04488">
    <property type="entry name" value="Gly_transf_sug"/>
    <property type="match status" value="1"/>
</dbReference>
<evidence type="ECO:0000313" key="2">
    <source>
        <dbReference type="Proteomes" id="UP000241890"/>
    </source>
</evidence>
<dbReference type="PANTHER" id="PTHR31834:SF1">
    <property type="entry name" value="INITIATION-SPECIFIC ALPHA-1,6-MANNOSYLTRANSFERASE"/>
    <property type="match status" value="1"/>
</dbReference>
<dbReference type="InterPro" id="IPR029044">
    <property type="entry name" value="Nucleotide-diphossugar_trans"/>
</dbReference>
<protein>
    <submittedName>
        <fullName evidence="1">Initiation-specific alpha-1,6-mannosyltransferase</fullName>
    </submittedName>
</protein>
<accession>A0A2R5GH66</accession>
<dbReference type="EMBL" id="BEYU01000068">
    <property type="protein sequence ID" value="GBG29935.1"/>
    <property type="molecule type" value="Genomic_DNA"/>
</dbReference>
<organism evidence="1 2">
    <name type="scientific">Hondaea fermentalgiana</name>
    <dbReference type="NCBI Taxonomy" id="2315210"/>
    <lineage>
        <taxon>Eukaryota</taxon>
        <taxon>Sar</taxon>
        <taxon>Stramenopiles</taxon>
        <taxon>Bigyra</taxon>
        <taxon>Labyrinthulomycetes</taxon>
        <taxon>Thraustochytrida</taxon>
        <taxon>Thraustochytriidae</taxon>
        <taxon>Hondaea</taxon>
    </lineage>
</organism>
<reference evidence="1 2" key="1">
    <citation type="submission" date="2017-12" db="EMBL/GenBank/DDBJ databases">
        <title>Sequencing, de novo assembly and annotation of complete genome of a new Thraustochytrid species, strain FCC1311.</title>
        <authorList>
            <person name="Sedici K."/>
            <person name="Godart F."/>
            <person name="Aiese Cigliano R."/>
            <person name="Sanseverino W."/>
            <person name="Barakat M."/>
            <person name="Ortet P."/>
            <person name="Marechal E."/>
            <person name="Cagnac O."/>
            <person name="Amato A."/>
        </authorList>
    </citation>
    <scope>NUCLEOTIDE SEQUENCE [LARGE SCALE GENOMIC DNA]</scope>
</reference>
<dbReference type="GO" id="GO:0000009">
    <property type="term" value="F:alpha-1,6-mannosyltransferase activity"/>
    <property type="evidence" value="ECO:0007669"/>
    <property type="project" value="InterPro"/>
</dbReference>